<evidence type="ECO:0000313" key="2">
    <source>
        <dbReference type="EMBL" id="KAK3612104.1"/>
    </source>
</evidence>
<dbReference type="InterPro" id="IPR013783">
    <property type="entry name" value="Ig-like_fold"/>
</dbReference>
<feature type="domain" description="Ig-like" evidence="1">
    <location>
        <begin position="1"/>
        <end position="63"/>
    </location>
</feature>
<sequence length="101" mass="11180">MGSPITHVSWSFNGNTLTNNKLKHYWPTSTTPNLDIENLAITDAGIYKCSASNDVGTRYASINLIVIGKQKLIFPLEAHHFDEKLGECPQSSLTLFEAKIT</sequence>
<dbReference type="PROSITE" id="PS50835">
    <property type="entry name" value="IG_LIKE"/>
    <property type="match status" value="1"/>
</dbReference>
<dbReference type="AlphaFoldDB" id="A0AAE0WFM6"/>
<organism evidence="2 3">
    <name type="scientific">Potamilus streckersoni</name>
    <dbReference type="NCBI Taxonomy" id="2493646"/>
    <lineage>
        <taxon>Eukaryota</taxon>
        <taxon>Metazoa</taxon>
        <taxon>Spiralia</taxon>
        <taxon>Lophotrochozoa</taxon>
        <taxon>Mollusca</taxon>
        <taxon>Bivalvia</taxon>
        <taxon>Autobranchia</taxon>
        <taxon>Heteroconchia</taxon>
        <taxon>Palaeoheterodonta</taxon>
        <taxon>Unionida</taxon>
        <taxon>Unionoidea</taxon>
        <taxon>Unionidae</taxon>
        <taxon>Ambleminae</taxon>
        <taxon>Lampsilini</taxon>
        <taxon>Potamilus</taxon>
    </lineage>
</organism>
<dbReference type="Gene3D" id="2.60.40.10">
    <property type="entry name" value="Immunoglobulins"/>
    <property type="match status" value="1"/>
</dbReference>
<protein>
    <recommendedName>
        <fullName evidence="1">Ig-like domain-containing protein</fullName>
    </recommendedName>
</protein>
<dbReference type="Proteomes" id="UP001195483">
    <property type="component" value="Unassembled WGS sequence"/>
</dbReference>
<evidence type="ECO:0000313" key="3">
    <source>
        <dbReference type="Proteomes" id="UP001195483"/>
    </source>
</evidence>
<accession>A0AAE0WFM6</accession>
<comment type="caution">
    <text evidence="2">The sequence shown here is derived from an EMBL/GenBank/DDBJ whole genome shotgun (WGS) entry which is preliminary data.</text>
</comment>
<dbReference type="Pfam" id="PF07679">
    <property type="entry name" value="I-set"/>
    <property type="match status" value="1"/>
</dbReference>
<dbReference type="SUPFAM" id="SSF48726">
    <property type="entry name" value="Immunoglobulin"/>
    <property type="match status" value="1"/>
</dbReference>
<gene>
    <name evidence="2" type="ORF">CHS0354_031173</name>
</gene>
<dbReference type="EMBL" id="JAEAOA010001867">
    <property type="protein sequence ID" value="KAK3612104.1"/>
    <property type="molecule type" value="Genomic_DNA"/>
</dbReference>
<dbReference type="InterPro" id="IPR007110">
    <property type="entry name" value="Ig-like_dom"/>
</dbReference>
<proteinExistence type="predicted"/>
<name>A0AAE0WFM6_9BIVA</name>
<keyword evidence="3" id="KW-1185">Reference proteome</keyword>
<reference evidence="2" key="1">
    <citation type="journal article" date="2021" name="Genome Biol. Evol.">
        <title>A High-Quality Reference Genome for a Parasitic Bivalve with Doubly Uniparental Inheritance (Bivalvia: Unionida).</title>
        <authorList>
            <person name="Smith C.H."/>
        </authorList>
    </citation>
    <scope>NUCLEOTIDE SEQUENCE</scope>
    <source>
        <strain evidence="2">CHS0354</strain>
    </source>
</reference>
<dbReference type="InterPro" id="IPR013098">
    <property type="entry name" value="Ig_I-set"/>
</dbReference>
<evidence type="ECO:0000259" key="1">
    <source>
        <dbReference type="PROSITE" id="PS50835"/>
    </source>
</evidence>
<reference evidence="2" key="3">
    <citation type="submission" date="2023-05" db="EMBL/GenBank/DDBJ databases">
        <authorList>
            <person name="Smith C.H."/>
        </authorList>
    </citation>
    <scope>NUCLEOTIDE SEQUENCE</scope>
    <source>
        <strain evidence="2">CHS0354</strain>
        <tissue evidence="2">Mantle</tissue>
    </source>
</reference>
<reference evidence="2" key="2">
    <citation type="journal article" date="2021" name="Genome Biol. Evol.">
        <title>Developing a high-quality reference genome for a parasitic bivalve with doubly uniparental inheritance (Bivalvia: Unionida).</title>
        <authorList>
            <person name="Smith C.H."/>
        </authorList>
    </citation>
    <scope>NUCLEOTIDE SEQUENCE</scope>
    <source>
        <strain evidence="2">CHS0354</strain>
        <tissue evidence="2">Mantle</tissue>
    </source>
</reference>
<dbReference type="InterPro" id="IPR036179">
    <property type="entry name" value="Ig-like_dom_sf"/>
</dbReference>